<keyword evidence="2" id="KW-1185">Reference proteome</keyword>
<dbReference type="HOGENOM" id="CLU_2021548_0_0_2"/>
<evidence type="ECO:0000313" key="1">
    <source>
        <dbReference type="EMBL" id="ADI35807.1"/>
    </source>
</evidence>
<dbReference type="FunCoup" id="D7DRP7">
    <property type="interactions" value="9"/>
</dbReference>
<organism evidence="1 2">
    <name type="scientific">Methanococcus voltae (strain ATCC BAA-1334 / A3)</name>
    <dbReference type="NCBI Taxonomy" id="456320"/>
    <lineage>
        <taxon>Archaea</taxon>
        <taxon>Methanobacteriati</taxon>
        <taxon>Methanobacteriota</taxon>
        <taxon>Methanomada group</taxon>
        <taxon>Methanococci</taxon>
        <taxon>Methanococcales</taxon>
        <taxon>Methanococcaceae</taxon>
        <taxon>Methanococcus</taxon>
    </lineage>
</organism>
<proteinExistence type="predicted"/>
<gene>
    <name evidence="1" type="ordered locus">Mvol_0147</name>
</gene>
<protein>
    <submittedName>
        <fullName evidence="1">Uncharacterized protein</fullName>
    </submittedName>
</protein>
<evidence type="ECO:0000313" key="2">
    <source>
        <dbReference type="Proteomes" id="UP000007722"/>
    </source>
</evidence>
<dbReference type="STRING" id="456320.Mvol_0147"/>
<reference evidence="1 2" key="1">
    <citation type="submission" date="2010-05" db="EMBL/GenBank/DDBJ databases">
        <title>Complete sequence of Methanococcus voltae A3.</title>
        <authorList>
            <consortium name="US DOE Joint Genome Institute"/>
            <person name="Lucas S."/>
            <person name="Copeland A."/>
            <person name="Lapidus A."/>
            <person name="Cheng J.-F."/>
            <person name="Bruce D."/>
            <person name="Goodwin L."/>
            <person name="Pitluck S."/>
            <person name="Lowry S."/>
            <person name="Clum A."/>
            <person name="Land M."/>
            <person name="Hauser L."/>
            <person name="Kyrpides N."/>
            <person name="Mikhailova N."/>
            <person name="Whitman W.B."/>
            <person name="Woyke T."/>
        </authorList>
    </citation>
    <scope>NUCLEOTIDE SEQUENCE [LARGE SCALE GENOMIC DNA]</scope>
    <source>
        <strain evidence="2">ATCC BAA-1334 / A3</strain>
    </source>
</reference>
<dbReference type="EMBL" id="CP002057">
    <property type="protein sequence ID" value="ADI35807.1"/>
    <property type="molecule type" value="Genomic_DNA"/>
</dbReference>
<sequence length="122" mass="14460">MKNNEITRNVKDDLNKINKLWEVKKKDNKILLEQLTEVMSEIKINVMGNEFIGKLPDGKTELIMFEEIEKLSLDEWITKYFPIIFGFDSAIIENMNFKVKSTLFKAYIEEYKQLLSEKSFLD</sequence>
<dbReference type="AlphaFoldDB" id="D7DRP7"/>
<name>D7DRP7_METV3</name>
<dbReference type="InParanoid" id="D7DRP7"/>
<dbReference type="OrthoDB" id="61576at2157"/>
<dbReference type="eggNOG" id="arCOG09646">
    <property type="taxonomic scope" value="Archaea"/>
</dbReference>
<dbReference type="KEGG" id="mvo:Mvol_0147"/>
<dbReference type="Proteomes" id="UP000007722">
    <property type="component" value="Chromosome"/>
</dbReference>
<accession>D7DRP7</accession>